<name>A0A0W0SR33_9GAMM</name>
<evidence type="ECO:0000313" key="3">
    <source>
        <dbReference type="Proteomes" id="UP000054736"/>
    </source>
</evidence>
<keyword evidence="1" id="KW-0472">Membrane</keyword>
<evidence type="ECO:0000256" key="1">
    <source>
        <dbReference type="SAM" id="Phobius"/>
    </source>
</evidence>
<dbReference type="Proteomes" id="UP000054736">
    <property type="component" value="Unassembled WGS sequence"/>
</dbReference>
<accession>A0A0W0SR33</accession>
<comment type="caution">
    <text evidence="2">The sequence shown here is derived from an EMBL/GenBank/DDBJ whole genome shotgun (WGS) entry which is preliminary data.</text>
</comment>
<gene>
    <name evidence="2" type="ORF">Ldro_2199</name>
</gene>
<feature type="transmembrane region" description="Helical" evidence="1">
    <location>
        <begin position="153"/>
        <end position="176"/>
    </location>
</feature>
<reference evidence="2 3" key="1">
    <citation type="submission" date="2015-11" db="EMBL/GenBank/DDBJ databases">
        <title>Genomic analysis of 38 Legionella species identifies large and diverse effector repertoires.</title>
        <authorList>
            <person name="Burstein D."/>
            <person name="Amaro F."/>
            <person name="Zusman T."/>
            <person name="Lifshitz Z."/>
            <person name="Cohen O."/>
            <person name="Gilbert J.A."/>
            <person name="Pupko T."/>
            <person name="Shuman H.A."/>
            <person name="Segal G."/>
        </authorList>
    </citation>
    <scope>NUCLEOTIDE SEQUENCE [LARGE SCALE GENOMIC DNA]</scope>
    <source>
        <strain evidence="2 3">ATCC 700990</strain>
    </source>
</reference>
<proteinExistence type="predicted"/>
<keyword evidence="1" id="KW-0812">Transmembrane</keyword>
<sequence>MSWNEKERQFLLALDEYYEDSAYNKRFFKPENFKRNKFLLKAKKFLKSVDELRNLLTPENEKLLEGILDSAIESLNNSSADPSQLHRCIETLKTKIKAQENLKPWTGGYNLLLHSAFTGLGITVTTLGLIGTYQSILTLAGSAFLLASGPWGWLAFSVGLSLVGFFIAGISAYNAYKNYRFYNETQLKEIQEFANLLISNDAEHEANTNDCQMIADNLSLH</sequence>
<dbReference type="PATRIC" id="fig|1212489.4.peg.2322"/>
<dbReference type="RefSeq" id="WP_058496471.1">
    <property type="nucleotide sequence ID" value="NZ_CAAAIU010000001.1"/>
</dbReference>
<protein>
    <recommendedName>
        <fullName evidence="4">DUF5638 domain-containing protein</fullName>
    </recommendedName>
</protein>
<feature type="transmembrane region" description="Helical" evidence="1">
    <location>
        <begin position="111"/>
        <end position="133"/>
    </location>
</feature>
<keyword evidence="1" id="KW-1133">Transmembrane helix</keyword>
<dbReference type="EMBL" id="LNXY01000027">
    <property type="protein sequence ID" value="KTC85874.1"/>
    <property type="molecule type" value="Genomic_DNA"/>
</dbReference>
<dbReference type="OrthoDB" id="5657176at2"/>
<dbReference type="STRING" id="1212489.Ldro_2199"/>
<evidence type="ECO:0000313" key="2">
    <source>
        <dbReference type="EMBL" id="KTC85874.1"/>
    </source>
</evidence>
<dbReference type="AlphaFoldDB" id="A0A0W0SR33"/>
<organism evidence="2 3">
    <name type="scientific">Legionella drozanskii LLAP-1</name>
    <dbReference type="NCBI Taxonomy" id="1212489"/>
    <lineage>
        <taxon>Bacteria</taxon>
        <taxon>Pseudomonadati</taxon>
        <taxon>Pseudomonadota</taxon>
        <taxon>Gammaproteobacteria</taxon>
        <taxon>Legionellales</taxon>
        <taxon>Legionellaceae</taxon>
        <taxon>Legionella</taxon>
    </lineage>
</organism>
<keyword evidence="3" id="KW-1185">Reference proteome</keyword>
<evidence type="ECO:0008006" key="4">
    <source>
        <dbReference type="Google" id="ProtNLM"/>
    </source>
</evidence>